<proteinExistence type="predicted"/>
<reference evidence="3 4" key="1">
    <citation type="submission" date="2019-11" db="EMBL/GenBank/DDBJ databases">
        <title>Whole genome sequence of Oryza granulata.</title>
        <authorList>
            <person name="Li W."/>
        </authorList>
    </citation>
    <scope>NUCLEOTIDE SEQUENCE [LARGE SCALE GENOMIC DNA]</scope>
    <source>
        <strain evidence="4">cv. Menghai</strain>
        <tissue evidence="3">Leaf</tissue>
    </source>
</reference>
<dbReference type="GO" id="GO:0010087">
    <property type="term" value="P:phloem or xylem histogenesis"/>
    <property type="evidence" value="ECO:0007669"/>
    <property type="project" value="TreeGrafter"/>
</dbReference>
<dbReference type="PANTHER" id="PTHR31351">
    <property type="entry name" value="EXPRESSED PROTEIN"/>
    <property type="match status" value="1"/>
</dbReference>
<sequence length="87" mass="9164">MHAAIASAAALVAASCAEAAKLTGASREQISSVFHMGMETTALADLLTLTTSAATCLKGANALKMQNRTISSYAFEDDMSNQKDYFR</sequence>
<dbReference type="Pfam" id="PF05703">
    <property type="entry name" value="Auxin_canalis"/>
    <property type="match status" value="1"/>
</dbReference>
<evidence type="ECO:0000259" key="2">
    <source>
        <dbReference type="Pfam" id="PF05703"/>
    </source>
</evidence>
<dbReference type="InterPro" id="IPR040269">
    <property type="entry name" value="VAB"/>
</dbReference>
<evidence type="ECO:0000313" key="4">
    <source>
        <dbReference type="Proteomes" id="UP000479710"/>
    </source>
</evidence>
<feature type="signal peptide" evidence="1">
    <location>
        <begin position="1"/>
        <end position="19"/>
    </location>
</feature>
<comment type="caution">
    <text evidence="3">The sequence shown here is derived from an EMBL/GenBank/DDBJ whole genome shotgun (WGS) entry which is preliminary data.</text>
</comment>
<dbReference type="OrthoDB" id="684573at2759"/>
<dbReference type="Proteomes" id="UP000479710">
    <property type="component" value="Unassembled WGS sequence"/>
</dbReference>
<feature type="domain" description="VAN3-binding protein-like auxin canalisation" evidence="2">
    <location>
        <begin position="2"/>
        <end position="67"/>
    </location>
</feature>
<dbReference type="EMBL" id="SPHZ02000001">
    <property type="protein sequence ID" value="KAF0933871.1"/>
    <property type="molecule type" value="Genomic_DNA"/>
</dbReference>
<organism evidence="3 4">
    <name type="scientific">Oryza meyeriana var. granulata</name>
    <dbReference type="NCBI Taxonomy" id="110450"/>
    <lineage>
        <taxon>Eukaryota</taxon>
        <taxon>Viridiplantae</taxon>
        <taxon>Streptophyta</taxon>
        <taxon>Embryophyta</taxon>
        <taxon>Tracheophyta</taxon>
        <taxon>Spermatophyta</taxon>
        <taxon>Magnoliopsida</taxon>
        <taxon>Liliopsida</taxon>
        <taxon>Poales</taxon>
        <taxon>Poaceae</taxon>
        <taxon>BOP clade</taxon>
        <taxon>Oryzoideae</taxon>
        <taxon>Oryzeae</taxon>
        <taxon>Oryzinae</taxon>
        <taxon>Oryza</taxon>
        <taxon>Oryza meyeriana</taxon>
    </lineage>
</organism>
<keyword evidence="1" id="KW-0732">Signal</keyword>
<keyword evidence="4" id="KW-1185">Reference proteome</keyword>
<dbReference type="GO" id="GO:0009734">
    <property type="term" value="P:auxin-activated signaling pathway"/>
    <property type="evidence" value="ECO:0007669"/>
    <property type="project" value="TreeGrafter"/>
</dbReference>
<name>A0A6G1FAL9_9ORYZ</name>
<evidence type="ECO:0000313" key="3">
    <source>
        <dbReference type="EMBL" id="KAF0933871.1"/>
    </source>
</evidence>
<feature type="chain" id="PRO_5026285802" description="VAN3-binding protein-like auxin canalisation domain-containing protein" evidence="1">
    <location>
        <begin position="20"/>
        <end position="87"/>
    </location>
</feature>
<dbReference type="AlphaFoldDB" id="A0A6G1FAL9"/>
<evidence type="ECO:0000256" key="1">
    <source>
        <dbReference type="SAM" id="SignalP"/>
    </source>
</evidence>
<dbReference type="PANTHER" id="PTHR31351:SF43">
    <property type="entry name" value="OS02G0689600 PROTEIN"/>
    <property type="match status" value="1"/>
</dbReference>
<accession>A0A6G1FAL9</accession>
<dbReference type="InterPro" id="IPR008546">
    <property type="entry name" value="VAN3-bd-like_auxin_canal"/>
</dbReference>
<dbReference type="GO" id="GO:0010305">
    <property type="term" value="P:leaf vascular tissue pattern formation"/>
    <property type="evidence" value="ECO:0007669"/>
    <property type="project" value="TreeGrafter"/>
</dbReference>
<gene>
    <name evidence="3" type="ORF">E2562_019318</name>
</gene>
<protein>
    <recommendedName>
        <fullName evidence="2">VAN3-binding protein-like auxin canalisation domain-containing protein</fullName>
    </recommendedName>
</protein>